<reference evidence="1" key="1">
    <citation type="journal article" date="2022" name="New Phytol.">
        <title>Evolutionary transition to the ectomycorrhizal habit in the genomes of a hyperdiverse lineage of mushroom-forming fungi.</title>
        <authorList>
            <person name="Looney B."/>
            <person name="Miyauchi S."/>
            <person name="Morin E."/>
            <person name="Drula E."/>
            <person name="Courty P.E."/>
            <person name="Kohler A."/>
            <person name="Kuo A."/>
            <person name="LaButti K."/>
            <person name="Pangilinan J."/>
            <person name="Lipzen A."/>
            <person name="Riley R."/>
            <person name="Andreopoulos W."/>
            <person name="He G."/>
            <person name="Johnson J."/>
            <person name="Nolan M."/>
            <person name="Tritt A."/>
            <person name="Barry K.W."/>
            <person name="Grigoriev I.V."/>
            <person name="Nagy L.G."/>
            <person name="Hibbett D."/>
            <person name="Henrissat B."/>
            <person name="Matheny P.B."/>
            <person name="Labbe J."/>
            <person name="Martin F.M."/>
        </authorList>
    </citation>
    <scope>NUCLEOTIDE SEQUENCE</scope>
    <source>
        <strain evidence="1">BPL690</strain>
    </source>
</reference>
<name>A0AAD4LXI1_9AGAM</name>
<feature type="non-terminal residue" evidence="1">
    <location>
        <position position="1"/>
    </location>
</feature>
<keyword evidence="3" id="KW-1185">Reference proteome</keyword>
<gene>
    <name evidence="2" type="ORF">B0F90DRAFT_1750875</name>
    <name evidence="1" type="ORF">B0F90DRAFT_1763620</name>
</gene>
<sequence>MTQLKMLWIVFASPSSRPNQKTSTWKTSLPVLTLPRSTTSTQHYSINSSLMSLNSISLSPAQKISWDSAKRRWNLLTLASTSPSL</sequence>
<evidence type="ECO:0000313" key="1">
    <source>
        <dbReference type="EMBL" id="KAI0293332.1"/>
    </source>
</evidence>
<evidence type="ECO:0000313" key="3">
    <source>
        <dbReference type="Proteomes" id="UP001203297"/>
    </source>
</evidence>
<accession>A0AAD4LXI1</accession>
<dbReference type="AlphaFoldDB" id="A0AAD4LXI1"/>
<evidence type="ECO:0000313" key="2">
    <source>
        <dbReference type="EMBL" id="KAI0295426.1"/>
    </source>
</evidence>
<dbReference type="EMBL" id="WTXG01000098">
    <property type="protein sequence ID" value="KAI0293332.1"/>
    <property type="molecule type" value="Genomic_DNA"/>
</dbReference>
<protein>
    <submittedName>
        <fullName evidence="1">Uncharacterized protein</fullName>
    </submittedName>
</protein>
<proteinExistence type="predicted"/>
<organism evidence="1 3">
    <name type="scientific">Multifurca ochricompacta</name>
    <dbReference type="NCBI Taxonomy" id="376703"/>
    <lineage>
        <taxon>Eukaryota</taxon>
        <taxon>Fungi</taxon>
        <taxon>Dikarya</taxon>
        <taxon>Basidiomycota</taxon>
        <taxon>Agaricomycotina</taxon>
        <taxon>Agaricomycetes</taxon>
        <taxon>Russulales</taxon>
        <taxon>Russulaceae</taxon>
        <taxon>Multifurca</taxon>
    </lineage>
</organism>
<comment type="caution">
    <text evidence="1">The sequence shown here is derived from an EMBL/GenBank/DDBJ whole genome shotgun (WGS) entry which is preliminary data.</text>
</comment>
<dbReference type="EMBL" id="WTXG01000058">
    <property type="protein sequence ID" value="KAI0295426.1"/>
    <property type="molecule type" value="Genomic_DNA"/>
</dbReference>
<dbReference type="Proteomes" id="UP001203297">
    <property type="component" value="Unassembled WGS sequence"/>
</dbReference>